<reference evidence="2 3" key="1">
    <citation type="submission" date="2016-09" db="EMBL/GenBank/DDBJ databases">
        <title>Extensive genetic diversity and differential bi-allelic expression allows diatom success in the polar Southern Ocean.</title>
        <authorList>
            <consortium name="DOE Joint Genome Institute"/>
            <person name="Mock T."/>
            <person name="Otillar R.P."/>
            <person name="Strauss J."/>
            <person name="Dupont C."/>
            <person name="Frickenhaus S."/>
            <person name="Maumus F."/>
            <person name="Mcmullan M."/>
            <person name="Sanges R."/>
            <person name="Schmutz J."/>
            <person name="Toseland A."/>
            <person name="Valas R."/>
            <person name="Veluchamy A."/>
            <person name="Ward B.J."/>
            <person name="Allen A."/>
            <person name="Barry K."/>
            <person name="Falciatore A."/>
            <person name="Ferrante M."/>
            <person name="Fortunato A.E."/>
            <person name="Gloeckner G."/>
            <person name="Gruber A."/>
            <person name="Hipkin R."/>
            <person name="Janech M."/>
            <person name="Kroth P."/>
            <person name="Leese F."/>
            <person name="Lindquist E."/>
            <person name="Lyon B.R."/>
            <person name="Martin J."/>
            <person name="Mayer C."/>
            <person name="Parker M."/>
            <person name="Quesneville H."/>
            <person name="Raymond J."/>
            <person name="Uhlig C."/>
            <person name="Valentin K.U."/>
            <person name="Worden A.Z."/>
            <person name="Armbrust E.V."/>
            <person name="Bowler C."/>
            <person name="Green B."/>
            <person name="Moulton V."/>
            <person name="Van Oosterhout C."/>
            <person name="Grigoriev I."/>
        </authorList>
    </citation>
    <scope>NUCLEOTIDE SEQUENCE [LARGE SCALE GENOMIC DNA]</scope>
    <source>
        <strain evidence="2 3">CCMP1102</strain>
    </source>
</reference>
<dbReference type="GO" id="GO:0016559">
    <property type="term" value="P:peroxisome fission"/>
    <property type="evidence" value="ECO:0007669"/>
    <property type="project" value="TreeGrafter"/>
</dbReference>
<dbReference type="Proteomes" id="UP000095751">
    <property type="component" value="Unassembled WGS sequence"/>
</dbReference>
<dbReference type="PANTHER" id="PTHR13247">
    <property type="entry name" value="TETRATRICOPEPTIDE REPEAT PROTEIN 11 TPR REPEAT PROTEIN 11"/>
    <property type="match status" value="1"/>
</dbReference>
<dbReference type="GO" id="GO:0005741">
    <property type="term" value="C:mitochondrial outer membrane"/>
    <property type="evidence" value="ECO:0007669"/>
    <property type="project" value="TreeGrafter"/>
</dbReference>
<proteinExistence type="predicted"/>
<dbReference type="KEGG" id="fcy:FRACYDRAFT_269784"/>
<dbReference type="GO" id="GO:0000422">
    <property type="term" value="P:autophagy of mitochondrion"/>
    <property type="evidence" value="ECO:0007669"/>
    <property type="project" value="TreeGrafter"/>
</dbReference>
<feature type="transmembrane region" description="Helical" evidence="1">
    <location>
        <begin position="138"/>
        <end position="160"/>
    </location>
</feature>
<dbReference type="Gene3D" id="1.25.40.10">
    <property type="entry name" value="Tetratricopeptide repeat domain"/>
    <property type="match status" value="1"/>
</dbReference>
<gene>
    <name evidence="2" type="ORF">FRACYDRAFT_269784</name>
</gene>
<evidence type="ECO:0000313" key="3">
    <source>
        <dbReference type="Proteomes" id="UP000095751"/>
    </source>
</evidence>
<evidence type="ECO:0000313" key="2">
    <source>
        <dbReference type="EMBL" id="OEU13351.1"/>
    </source>
</evidence>
<dbReference type="InterPro" id="IPR016543">
    <property type="entry name" value="Fis1"/>
</dbReference>
<accession>A0A1E7F581</accession>
<keyword evidence="3" id="KW-1185">Reference proteome</keyword>
<dbReference type="InParanoid" id="A0A1E7F581"/>
<keyword evidence="1" id="KW-0812">Transmembrane</keyword>
<dbReference type="InterPro" id="IPR011990">
    <property type="entry name" value="TPR-like_helical_dom_sf"/>
</dbReference>
<dbReference type="GO" id="GO:0000266">
    <property type="term" value="P:mitochondrial fission"/>
    <property type="evidence" value="ECO:0007669"/>
    <property type="project" value="InterPro"/>
</dbReference>
<evidence type="ECO:0008006" key="4">
    <source>
        <dbReference type="Google" id="ProtNLM"/>
    </source>
</evidence>
<dbReference type="PANTHER" id="PTHR13247:SF0">
    <property type="entry name" value="MITOCHONDRIAL FISSION 1 PROTEIN"/>
    <property type="match status" value="1"/>
</dbReference>
<dbReference type="AlphaFoldDB" id="A0A1E7F581"/>
<sequence>MGTTKNRQKQAKAELDHKLLLAKPNRQILEDLAIACAKTPSQDNTFQYAFCLSKSAERSELRYSVQILDGLVKEGYEHQIDCMYGSACALYLLGEYDKARLRAENILRSHPESRLARELHLSSIESSEQQDKRKMKEAAIGGVTIAAAVGVAAGIASLLLTKR</sequence>
<name>A0A1E7F581_9STRA</name>
<dbReference type="SUPFAM" id="SSF48452">
    <property type="entry name" value="TPR-like"/>
    <property type="match status" value="1"/>
</dbReference>
<protein>
    <recommendedName>
        <fullName evidence="4">Mitochondrial fission 1 protein</fullName>
    </recommendedName>
</protein>
<dbReference type="OrthoDB" id="421154at2759"/>
<dbReference type="EMBL" id="KV784361">
    <property type="protein sequence ID" value="OEU13351.1"/>
    <property type="molecule type" value="Genomic_DNA"/>
</dbReference>
<keyword evidence="1" id="KW-1133">Transmembrane helix</keyword>
<dbReference type="GO" id="GO:0005778">
    <property type="term" value="C:peroxisomal membrane"/>
    <property type="evidence" value="ECO:0007669"/>
    <property type="project" value="TreeGrafter"/>
</dbReference>
<organism evidence="2 3">
    <name type="scientific">Fragilariopsis cylindrus CCMP1102</name>
    <dbReference type="NCBI Taxonomy" id="635003"/>
    <lineage>
        <taxon>Eukaryota</taxon>
        <taxon>Sar</taxon>
        <taxon>Stramenopiles</taxon>
        <taxon>Ochrophyta</taxon>
        <taxon>Bacillariophyta</taxon>
        <taxon>Bacillariophyceae</taxon>
        <taxon>Bacillariophycidae</taxon>
        <taxon>Bacillariales</taxon>
        <taxon>Bacillariaceae</taxon>
        <taxon>Fragilariopsis</taxon>
    </lineage>
</organism>
<evidence type="ECO:0000256" key="1">
    <source>
        <dbReference type="SAM" id="Phobius"/>
    </source>
</evidence>
<keyword evidence="1" id="KW-0472">Membrane</keyword>